<proteinExistence type="predicted"/>
<dbReference type="RefSeq" id="WP_140160502.1">
    <property type="nucleotide sequence ID" value="NZ_MSSW01000002.1"/>
</dbReference>
<dbReference type="EMBL" id="QUNF01000005">
    <property type="protein sequence ID" value="REG90959.1"/>
    <property type="molecule type" value="Genomic_DNA"/>
</dbReference>
<evidence type="ECO:0000313" key="1">
    <source>
        <dbReference type="EMBL" id="REG90959.1"/>
    </source>
</evidence>
<accession>A0A3E0E0V5</accession>
<sequence>MFKIALGIVGLRKFSGQSALLFYIIHLELSPMNIVNSNRRPAWTKRRLQLNVKLVFDYGCIIDRNM</sequence>
<evidence type="ECO:0000313" key="2">
    <source>
        <dbReference type="Proteomes" id="UP000256405"/>
    </source>
</evidence>
<keyword evidence="2" id="KW-1185">Reference proteome</keyword>
<dbReference type="AlphaFoldDB" id="A0A3E0E0V5"/>
<comment type="caution">
    <text evidence="1">The sequence shown here is derived from an EMBL/GenBank/DDBJ whole genome shotgun (WGS) entry which is preliminary data.</text>
</comment>
<reference evidence="1 2" key="1">
    <citation type="submission" date="2018-08" db="EMBL/GenBank/DDBJ databases">
        <title>Genomic Encyclopedia of Archaeal and Bacterial Type Strains, Phase II (KMG-II): from individual species to whole genera.</title>
        <authorList>
            <person name="Goeker M."/>
        </authorList>
    </citation>
    <scope>NUCLEOTIDE SEQUENCE [LARGE SCALE GENOMIC DNA]</scope>
    <source>
        <strain evidence="1 2">DSM 15986</strain>
    </source>
</reference>
<dbReference type="Proteomes" id="UP000256405">
    <property type="component" value="Unassembled WGS sequence"/>
</dbReference>
<protein>
    <submittedName>
        <fullName evidence="1">Uncharacterized protein</fullName>
    </submittedName>
</protein>
<name>A0A3E0E0V5_9BACT</name>
<gene>
    <name evidence="1" type="ORF">C8N25_10567</name>
</gene>
<organism evidence="1 2">
    <name type="scientific">Algoriphagus antarcticus</name>
    <dbReference type="NCBI Taxonomy" id="238540"/>
    <lineage>
        <taxon>Bacteria</taxon>
        <taxon>Pseudomonadati</taxon>
        <taxon>Bacteroidota</taxon>
        <taxon>Cytophagia</taxon>
        <taxon>Cytophagales</taxon>
        <taxon>Cyclobacteriaceae</taxon>
        <taxon>Algoriphagus</taxon>
    </lineage>
</organism>